<dbReference type="EMBL" id="QPMH01000033">
    <property type="protein sequence ID" value="RDD60251.1"/>
    <property type="molecule type" value="Genomic_DNA"/>
</dbReference>
<proteinExistence type="predicted"/>
<evidence type="ECO:0000313" key="1">
    <source>
        <dbReference type="EMBL" id="RDD60251.1"/>
    </source>
</evidence>
<organism evidence="1 2">
    <name type="scientific">Ferruginivarius sediminum</name>
    <dbReference type="NCBI Taxonomy" id="2661937"/>
    <lineage>
        <taxon>Bacteria</taxon>
        <taxon>Pseudomonadati</taxon>
        <taxon>Pseudomonadota</taxon>
        <taxon>Alphaproteobacteria</taxon>
        <taxon>Rhodospirillales</taxon>
        <taxon>Rhodospirillaceae</taxon>
        <taxon>Ferruginivarius</taxon>
    </lineage>
</organism>
<dbReference type="AlphaFoldDB" id="A0A369T4I2"/>
<keyword evidence="2" id="KW-1185">Reference proteome</keyword>
<dbReference type="RefSeq" id="WP_114583814.1">
    <property type="nucleotide sequence ID" value="NZ_QPMH01000033.1"/>
</dbReference>
<accession>A0A369T4I2</accession>
<sequence>MVDERDIRAYARGFHARFHEFAVPYARKYAQKLQNCGDTEGAEVWLRVAGMIENGDTMDAAA</sequence>
<dbReference type="Proteomes" id="UP000253941">
    <property type="component" value="Unassembled WGS sequence"/>
</dbReference>
<evidence type="ECO:0000313" key="2">
    <source>
        <dbReference type="Proteomes" id="UP000253941"/>
    </source>
</evidence>
<gene>
    <name evidence="1" type="ORF">DRB17_19030</name>
</gene>
<comment type="caution">
    <text evidence="1">The sequence shown here is derived from an EMBL/GenBank/DDBJ whole genome shotgun (WGS) entry which is preliminary data.</text>
</comment>
<reference evidence="1 2" key="1">
    <citation type="submission" date="2018-07" db="EMBL/GenBank/DDBJ databases">
        <title>Venubactetium sediminum gen. nov., sp. nov., isolated from a marine solar saltern.</title>
        <authorList>
            <person name="Wang S."/>
        </authorList>
    </citation>
    <scope>NUCLEOTIDE SEQUENCE [LARGE SCALE GENOMIC DNA]</scope>
    <source>
        <strain evidence="1 2">WD2A32</strain>
    </source>
</reference>
<name>A0A369T4I2_9PROT</name>
<protein>
    <submittedName>
        <fullName evidence="1">Uncharacterized protein</fullName>
    </submittedName>
</protein>